<keyword evidence="5 12" id="KW-0812">Transmembrane</keyword>
<dbReference type="PANTHER" id="PTHR21522">
    <property type="entry name" value="PROTON CHANNEL OTOP"/>
    <property type="match status" value="1"/>
</dbReference>
<feature type="transmembrane region" description="Helical" evidence="12">
    <location>
        <begin position="118"/>
        <end position="140"/>
    </location>
</feature>
<accession>A0AAV4IZ95</accession>
<dbReference type="InterPro" id="IPR004878">
    <property type="entry name" value="Otopetrin"/>
</dbReference>
<proteinExistence type="inferred from homology"/>
<feature type="region of interest" description="Disordered" evidence="11">
    <location>
        <begin position="200"/>
        <end position="235"/>
    </location>
</feature>
<evidence type="ECO:0000256" key="4">
    <source>
        <dbReference type="ARBA" id="ARBA00022475"/>
    </source>
</evidence>
<dbReference type="Pfam" id="PF03189">
    <property type="entry name" value="Otopetrin"/>
    <property type="match status" value="1"/>
</dbReference>
<comment type="caution">
    <text evidence="13">The sequence shown here is derived from an EMBL/GenBank/DDBJ whole genome shotgun (WGS) entry which is preliminary data.</text>
</comment>
<evidence type="ECO:0000256" key="2">
    <source>
        <dbReference type="ARBA" id="ARBA00006513"/>
    </source>
</evidence>
<dbReference type="EMBL" id="BMAT01002799">
    <property type="protein sequence ID" value="GFS14321.1"/>
    <property type="molecule type" value="Genomic_DNA"/>
</dbReference>
<evidence type="ECO:0000256" key="8">
    <source>
        <dbReference type="ARBA" id="ARBA00023065"/>
    </source>
</evidence>
<keyword evidence="14" id="KW-1185">Reference proteome</keyword>
<organism evidence="13 14">
    <name type="scientific">Elysia marginata</name>
    <dbReference type="NCBI Taxonomy" id="1093978"/>
    <lineage>
        <taxon>Eukaryota</taxon>
        <taxon>Metazoa</taxon>
        <taxon>Spiralia</taxon>
        <taxon>Lophotrochozoa</taxon>
        <taxon>Mollusca</taxon>
        <taxon>Gastropoda</taxon>
        <taxon>Heterobranchia</taxon>
        <taxon>Euthyneura</taxon>
        <taxon>Panpulmonata</taxon>
        <taxon>Sacoglossa</taxon>
        <taxon>Placobranchoidea</taxon>
        <taxon>Plakobranchidae</taxon>
        <taxon>Elysia</taxon>
    </lineage>
</organism>
<protein>
    <submittedName>
        <fullName evidence="13">Otopetrin-3</fullName>
    </submittedName>
</protein>
<name>A0AAV4IZ95_9GAST</name>
<feature type="transmembrane region" description="Helical" evidence="12">
    <location>
        <begin position="313"/>
        <end position="334"/>
    </location>
</feature>
<feature type="compositionally biased region" description="Polar residues" evidence="11">
    <location>
        <begin position="200"/>
        <end position="209"/>
    </location>
</feature>
<dbReference type="GO" id="GO:0005886">
    <property type="term" value="C:plasma membrane"/>
    <property type="evidence" value="ECO:0007669"/>
    <property type="project" value="UniProtKB-SubCell"/>
</dbReference>
<dbReference type="Proteomes" id="UP000762676">
    <property type="component" value="Unassembled WGS sequence"/>
</dbReference>
<dbReference type="AlphaFoldDB" id="A0AAV4IZ95"/>
<keyword evidence="4" id="KW-1003">Cell membrane</keyword>
<evidence type="ECO:0000256" key="1">
    <source>
        <dbReference type="ARBA" id="ARBA00004651"/>
    </source>
</evidence>
<feature type="transmembrane region" description="Helical" evidence="12">
    <location>
        <begin position="276"/>
        <end position="301"/>
    </location>
</feature>
<feature type="compositionally biased region" description="Basic residues" evidence="11">
    <location>
        <begin position="55"/>
        <end position="65"/>
    </location>
</feature>
<sequence>MDEVETAACADSNPAQLEKQDKASKVLPCRPQSVHRLEEDDAIASAENDSEYAGKRPRRLRKRGRTAMFSSPGASNHYTSLTSDDIDLNASHRTGAAADIPATANKDAVMPDAMKNSLMVILSGLYGLLLVVLGLVLPIAETFTDPTKTYSFELFYMYLYGVSMLFLLYVYTYLLRKEQNALLSITRKVSRTLSRSFSTKLATPSSSRRISPFQDKTKSTERTSSPARTGTPGIPLRRVSSLTFQRQSSTLSTASCRGRRKKIAYDADVSHHTGSFYLRVGVIGFGIGSMIHSSLTFGYFFEVNQSERKCRDILQAIKPFTHLIFTFVQMYFVFMNSKMCVHKYKTLARFGLMHMSGTNICVWLRSIVVETLLVIKMEKRKTYNERTKNGELSVKGL</sequence>
<dbReference type="GO" id="GO:0015252">
    <property type="term" value="F:proton channel activity"/>
    <property type="evidence" value="ECO:0007669"/>
    <property type="project" value="InterPro"/>
</dbReference>
<evidence type="ECO:0000256" key="6">
    <source>
        <dbReference type="ARBA" id="ARBA00022781"/>
    </source>
</evidence>
<evidence type="ECO:0000256" key="9">
    <source>
        <dbReference type="ARBA" id="ARBA00023136"/>
    </source>
</evidence>
<evidence type="ECO:0000256" key="5">
    <source>
        <dbReference type="ARBA" id="ARBA00022692"/>
    </source>
</evidence>
<evidence type="ECO:0000313" key="14">
    <source>
        <dbReference type="Proteomes" id="UP000762676"/>
    </source>
</evidence>
<comment type="subcellular location">
    <subcellularLocation>
        <location evidence="1">Cell membrane</location>
        <topology evidence="1">Multi-pass membrane protein</topology>
    </subcellularLocation>
</comment>
<evidence type="ECO:0000313" key="13">
    <source>
        <dbReference type="EMBL" id="GFS14321.1"/>
    </source>
</evidence>
<dbReference type="PANTHER" id="PTHR21522:SF32">
    <property type="entry name" value="OTOPETRIN-2"/>
    <property type="match status" value="1"/>
</dbReference>
<evidence type="ECO:0000256" key="11">
    <source>
        <dbReference type="SAM" id="MobiDB-lite"/>
    </source>
</evidence>
<reference evidence="13 14" key="1">
    <citation type="journal article" date="2021" name="Elife">
        <title>Chloroplast acquisition without the gene transfer in kleptoplastic sea slugs, Plakobranchus ocellatus.</title>
        <authorList>
            <person name="Maeda T."/>
            <person name="Takahashi S."/>
            <person name="Yoshida T."/>
            <person name="Shimamura S."/>
            <person name="Takaki Y."/>
            <person name="Nagai Y."/>
            <person name="Toyoda A."/>
            <person name="Suzuki Y."/>
            <person name="Arimoto A."/>
            <person name="Ishii H."/>
            <person name="Satoh N."/>
            <person name="Nishiyama T."/>
            <person name="Hasebe M."/>
            <person name="Maruyama T."/>
            <person name="Minagawa J."/>
            <person name="Obokata J."/>
            <person name="Shigenobu S."/>
        </authorList>
    </citation>
    <scope>NUCLEOTIDE SEQUENCE [LARGE SCALE GENOMIC DNA]</scope>
</reference>
<feature type="transmembrane region" description="Helical" evidence="12">
    <location>
        <begin position="155"/>
        <end position="175"/>
    </location>
</feature>
<keyword evidence="9 12" id="KW-0472">Membrane</keyword>
<evidence type="ECO:0000256" key="3">
    <source>
        <dbReference type="ARBA" id="ARBA00022448"/>
    </source>
</evidence>
<keyword evidence="8" id="KW-0406">Ion transport</keyword>
<evidence type="ECO:0000256" key="7">
    <source>
        <dbReference type="ARBA" id="ARBA00022989"/>
    </source>
</evidence>
<keyword evidence="10" id="KW-0407">Ion channel</keyword>
<feature type="region of interest" description="Disordered" evidence="11">
    <location>
        <begin position="1"/>
        <end position="72"/>
    </location>
</feature>
<evidence type="ECO:0000256" key="12">
    <source>
        <dbReference type="SAM" id="Phobius"/>
    </source>
</evidence>
<keyword evidence="7 12" id="KW-1133">Transmembrane helix</keyword>
<evidence type="ECO:0000256" key="10">
    <source>
        <dbReference type="ARBA" id="ARBA00023303"/>
    </source>
</evidence>
<gene>
    <name evidence="13" type="ORF">ElyMa_001420200</name>
</gene>
<comment type="similarity">
    <text evidence="2">Belongs to the otopetrin family.</text>
</comment>
<keyword evidence="3" id="KW-0813">Transport</keyword>
<keyword evidence="6" id="KW-0375">Hydrogen ion transport</keyword>